<name>A0A9X0AI83_9HELO</name>
<dbReference type="Gene3D" id="3.40.50.300">
    <property type="entry name" value="P-loop containing nucleotide triphosphate hydrolases"/>
    <property type="match status" value="1"/>
</dbReference>
<organism evidence="2 3">
    <name type="scientific">Sclerotinia nivalis</name>
    <dbReference type="NCBI Taxonomy" id="352851"/>
    <lineage>
        <taxon>Eukaryota</taxon>
        <taxon>Fungi</taxon>
        <taxon>Dikarya</taxon>
        <taxon>Ascomycota</taxon>
        <taxon>Pezizomycotina</taxon>
        <taxon>Leotiomycetes</taxon>
        <taxon>Helotiales</taxon>
        <taxon>Sclerotiniaceae</taxon>
        <taxon>Sclerotinia</taxon>
    </lineage>
</organism>
<protein>
    <recommendedName>
        <fullName evidence="4">ATP-dependent DNA helicase</fullName>
    </recommendedName>
</protein>
<evidence type="ECO:0000256" key="1">
    <source>
        <dbReference type="SAM" id="MobiDB-lite"/>
    </source>
</evidence>
<keyword evidence="3" id="KW-1185">Reference proteome</keyword>
<accession>A0A9X0AI83</accession>
<comment type="caution">
    <text evidence="2">The sequence shown here is derived from an EMBL/GenBank/DDBJ whole genome shotgun (WGS) entry which is preliminary data.</text>
</comment>
<dbReference type="AlphaFoldDB" id="A0A9X0AI83"/>
<dbReference type="SUPFAM" id="SSF52540">
    <property type="entry name" value="P-loop containing nucleoside triphosphate hydrolases"/>
    <property type="match status" value="1"/>
</dbReference>
<evidence type="ECO:0000313" key="2">
    <source>
        <dbReference type="EMBL" id="KAJ8063299.1"/>
    </source>
</evidence>
<dbReference type="InterPro" id="IPR027417">
    <property type="entry name" value="P-loop_NTPase"/>
</dbReference>
<proteinExistence type="predicted"/>
<evidence type="ECO:0008006" key="4">
    <source>
        <dbReference type="Google" id="ProtNLM"/>
    </source>
</evidence>
<sequence length="505" mass="57560">MEASRVVFARYWGVKITAWNPAPSSPPDMRNPGSLAPGSVANTADQLAAFVNRFQQHNVCRPNYCLRTRNGTDAGPTCRFFYPRPLFPAPIVTRDINHKGWLFSPARNQSSFNQCSPVITMGWMANTDIQPPTRLAAVLSYIGKYVSKPEKSSASYMLNQLIGERDWSAQEVSHILLRLPVQHCSREVITCDCRPEKAQPDLLVLESGEISAQRSVLRRYRDRVTDTGGANAAVKHVSLFDWLRLWDWKIWRPRPRAPARAINYYPRYLNDPQSDTYSKYCRVKLMLHHPFADWDDLLSVDNQLYSSFPDAFRACNHSHSHPDDFYTDPEADSSDADDDSADDGEDEQDEQDEYPLADFEAFARRRPGNDFTEMDFFARLGGRDVDQNYDWSSHIGRYEIYPEIWDHVKADNPIEQLVHTSSSAVQLNAEQRKLYDTVVNQYIQELDLFEPVPRQLLLNVDSVAGSGKTFTLLKICARLQDLAQEAGRENPVFRAAPTGIAVYNP</sequence>
<dbReference type="OrthoDB" id="3558550at2759"/>
<reference evidence="2" key="1">
    <citation type="submission" date="2022-11" db="EMBL/GenBank/DDBJ databases">
        <title>Genome Resource of Sclerotinia nivalis Strain SnTB1, a Plant Pathogen Isolated from American Ginseng.</title>
        <authorList>
            <person name="Fan S."/>
        </authorList>
    </citation>
    <scope>NUCLEOTIDE SEQUENCE</scope>
    <source>
        <strain evidence="2">SnTB1</strain>
    </source>
</reference>
<evidence type="ECO:0000313" key="3">
    <source>
        <dbReference type="Proteomes" id="UP001152300"/>
    </source>
</evidence>
<gene>
    <name evidence="2" type="ORF">OCU04_008529</name>
</gene>
<dbReference type="Proteomes" id="UP001152300">
    <property type="component" value="Unassembled WGS sequence"/>
</dbReference>
<dbReference type="EMBL" id="JAPEIS010000009">
    <property type="protein sequence ID" value="KAJ8063299.1"/>
    <property type="molecule type" value="Genomic_DNA"/>
</dbReference>
<feature type="region of interest" description="Disordered" evidence="1">
    <location>
        <begin position="323"/>
        <end position="358"/>
    </location>
</feature>
<feature type="compositionally biased region" description="Acidic residues" evidence="1">
    <location>
        <begin position="325"/>
        <end position="355"/>
    </location>
</feature>